<dbReference type="EMBL" id="JADFFL010000001">
    <property type="protein sequence ID" value="MBE9660829.1"/>
    <property type="molecule type" value="Genomic_DNA"/>
</dbReference>
<gene>
    <name evidence="2" type="ORF">IRJ16_02955</name>
</gene>
<dbReference type="InterPro" id="IPR029044">
    <property type="entry name" value="Nucleotide-diphossugar_trans"/>
</dbReference>
<comment type="caution">
    <text evidence="2">The sequence shown here is derived from an EMBL/GenBank/DDBJ whole genome shotgun (WGS) entry which is preliminary data.</text>
</comment>
<dbReference type="PANTHER" id="PTHR43179">
    <property type="entry name" value="RHAMNOSYLTRANSFERASE WBBL"/>
    <property type="match status" value="1"/>
</dbReference>
<name>A0A929PV72_9SPHI</name>
<sequence>MGTNIDIIILSYAKTEQLKQMTQDGINSLFASEDKGEIKFNVVVIESEKKLGNYQYPGTKTIYPDVSFGYNKYLNIGIRATNSRYVCLSNNDLIYHPGWATAMLKAFAEHPQLASANPYSENFDYDERIKTGPDVAWRHKTMAMNGVLTGWCIFVKRDTLQKIGELDEQFTFWYADNDYDLTLRKHKLRHALIKPSLVTHLFCQSHDLLDDRHEEMTSGQRAVFEHKWANRSVLKKSANLAKRVISIVFKTNG</sequence>
<protein>
    <submittedName>
        <fullName evidence="2">Glycosyltransferase family 2 protein</fullName>
    </submittedName>
</protein>
<dbReference type="RefSeq" id="WP_194110019.1">
    <property type="nucleotide sequence ID" value="NZ_JADFFL010000001.1"/>
</dbReference>
<dbReference type="Proteomes" id="UP000622475">
    <property type="component" value="Unassembled WGS sequence"/>
</dbReference>
<dbReference type="AlphaFoldDB" id="A0A929PV72"/>
<evidence type="ECO:0000313" key="2">
    <source>
        <dbReference type="EMBL" id="MBE9660829.1"/>
    </source>
</evidence>
<dbReference type="SUPFAM" id="SSF53448">
    <property type="entry name" value="Nucleotide-diphospho-sugar transferases"/>
    <property type="match status" value="1"/>
</dbReference>
<accession>A0A929PV72</accession>
<dbReference type="Gene3D" id="3.90.550.10">
    <property type="entry name" value="Spore Coat Polysaccharide Biosynthesis Protein SpsA, Chain A"/>
    <property type="match status" value="1"/>
</dbReference>
<feature type="domain" description="Glycosyltransferase 2-like" evidence="1">
    <location>
        <begin position="53"/>
        <end position="131"/>
    </location>
</feature>
<dbReference type="InterPro" id="IPR001173">
    <property type="entry name" value="Glyco_trans_2-like"/>
</dbReference>
<dbReference type="Pfam" id="PF00535">
    <property type="entry name" value="Glycos_transf_2"/>
    <property type="match status" value="1"/>
</dbReference>
<organism evidence="2 3">
    <name type="scientific">Mucilaginibacter myungsuensis</name>
    <dbReference type="NCBI Taxonomy" id="649104"/>
    <lineage>
        <taxon>Bacteria</taxon>
        <taxon>Pseudomonadati</taxon>
        <taxon>Bacteroidota</taxon>
        <taxon>Sphingobacteriia</taxon>
        <taxon>Sphingobacteriales</taxon>
        <taxon>Sphingobacteriaceae</taxon>
        <taxon>Mucilaginibacter</taxon>
    </lineage>
</organism>
<dbReference type="PANTHER" id="PTHR43179:SF7">
    <property type="entry name" value="RHAMNOSYLTRANSFERASE WBBL"/>
    <property type="match status" value="1"/>
</dbReference>
<proteinExistence type="predicted"/>
<evidence type="ECO:0000313" key="3">
    <source>
        <dbReference type="Proteomes" id="UP000622475"/>
    </source>
</evidence>
<keyword evidence="3" id="KW-1185">Reference proteome</keyword>
<evidence type="ECO:0000259" key="1">
    <source>
        <dbReference type="Pfam" id="PF00535"/>
    </source>
</evidence>
<reference evidence="2" key="1">
    <citation type="submission" date="2020-10" db="EMBL/GenBank/DDBJ databases">
        <title>Mucilaginibacter mali sp. nov., isolated from rhizosphere soil of apple orchard.</title>
        <authorList>
            <person name="Lee J.-S."/>
            <person name="Kim H.S."/>
            <person name="Kim J.-S."/>
        </authorList>
    </citation>
    <scope>NUCLEOTIDE SEQUENCE</scope>
    <source>
        <strain evidence="2">KCTC 22746</strain>
    </source>
</reference>